<keyword evidence="3" id="KW-0998">Cell outer membrane</keyword>
<keyword evidence="2" id="KW-0472">Membrane</keyword>
<evidence type="ECO:0000256" key="1">
    <source>
        <dbReference type="ARBA" id="ARBA00004442"/>
    </source>
</evidence>
<evidence type="ECO:0000313" key="7">
    <source>
        <dbReference type="Proteomes" id="UP000290545"/>
    </source>
</evidence>
<dbReference type="InterPro" id="IPR057601">
    <property type="entry name" value="Oar-like_b-barrel"/>
</dbReference>
<feature type="domain" description="TonB-dependent transporter Oar-like beta-barrel" evidence="5">
    <location>
        <begin position="237"/>
        <end position="993"/>
    </location>
</feature>
<dbReference type="SUPFAM" id="SSF49464">
    <property type="entry name" value="Carboxypeptidase regulatory domain-like"/>
    <property type="match status" value="1"/>
</dbReference>
<feature type="chain" id="PRO_5020775349" evidence="4">
    <location>
        <begin position="24"/>
        <end position="1060"/>
    </location>
</feature>
<evidence type="ECO:0000256" key="2">
    <source>
        <dbReference type="ARBA" id="ARBA00023136"/>
    </source>
</evidence>
<organism evidence="6 7">
    <name type="scientific">Filimonas effusa</name>
    <dbReference type="NCBI Taxonomy" id="2508721"/>
    <lineage>
        <taxon>Bacteria</taxon>
        <taxon>Pseudomonadati</taxon>
        <taxon>Bacteroidota</taxon>
        <taxon>Chitinophagia</taxon>
        <taxon>Chitinophagales</taxon>
        <taxon>Chitinophagaceae</taxon>
        <taxon>Filimonas</taxon>
    </lineage>
</organism>
<sequence>MSKNLLTTLVALVLCFLFKHPIAAQTTQASISGTILSNEKKPLAEAVVSVRNEATGFHTSTHTNAQGVFTFKELPLGGPYTIKVTYVGFGEQKRTGYMLSQGDAIRVNLDMQTEASDLQVVEVVASGLKNKTENIGAATAISARTMNKLPVNGRNFTSLMDLSPLSRGGSIAGQLGSSVNYTIDGMNAKNPTSAGSTTSRSGAPYSISIEAVREFKVVTNQYDVTYGRAGGGTVSAVTKSGTNTVSGSAFTYMRANGLASNYDIRGNRRNNNYSTYQYGFTLGGPIIKDKLHYFIAWDHQLDQRSLVIADVQSPTDENTFGITKTTLDNFVAVAREKYGVSNKPQYGSFDKNRGSDAAFLRLDWQINSKNLLTIRDNYTNDRNKLGLVDNSAINLYESTGNDFNRDNSLLATLRSSLNSSLTNELKVQHLYTYQSSEPGDDLPKGNIPRATVEDLASTINGKPRTTTVQIGGHRFAQESFRNHVFQLVDNLYYNTNKVKYTFGIDLMYTNAHSKYGSEVNGRFYYSGMDAFVNNTPYRYMREVPLMDDPSVTGNILNAGAYAQMQTTLATGIDLTAGLRFDYAHYPKSSLNQTLVDELNIRTDRKLKSAVLQPRIQLSYDMNEKHTDIIRLGAGIFASDINNYVLINNLVFDGKHSATVDVRSPNLPTADFVGYRNGTASIPTLPAFQLPTINTNGNNARVPVLYKANLSYTHYFTPKLKATITGFATLGRNNYMYVDRNMVTQPFFTLADEANRGVYVPADKIPVKNGAGNWLDGRVSNKFGRVLELVSDGKVNQYAFVFDASWQYLRDGDLSVSYTYNDTKDNTSFNGNVANTATLSLPVKDDPRNLSRMTYSDNQFRHKVVVFGSLPTFYGISVGIRFSGIAGTRYTLLSGANTNADFVVGSNDLAFIFDPNNHTVPQNVRDGLNSILSNPDASKSIKNYINKYAGGMAERNGGINGFYGTFDLRVAKKFKLYKTHALEVSGDVFNVANMFKKKWGVSRNLGNQALYAVGIPKTDTSPEVAAFDQNAKKFNYRVNNSGIAGFSGDPFQVQLGVRYSF</sequence>
<evidence type="ECO:0000256" key="3">
    <source>
        <dbReference type="ARBA" id="ARBA00023237"/>
    </source>
</evidence>
<accession>A0A4V1MAC4</accession>
<dbReference type="InterPro" id="IPR008969">
    <property type="entry name" value="CarboxyPept-like_regulatory"/>
</dbReference>
<dbReference type="OrthoDB" id="9768147at2"/>
<keyword evidence="7" id="KW-1185">Reference proteome</keyword>
<dbReference type="EMBL" id="SDHZ01000001">
    <property type="protein sequence ID" value="RXK85386.1"/>
    <property type="molecule type" value="Genomic_DNA"/>
</dbReference>
<dbReference type="Gene3D" id="2.40.170.20">
    <property type="entry name" value="TonB-dependent receptor, beta-barrel domain"/>
    <property type="match status" value="1"/>
</dbReference>
<dbReference type="Pfam" id="PF13620">
    <property type="entry name" value="CarboxypepD_reg"/>
    <property type="match status" value="1"/>
</dbReference>
<dbReference type="Gene3D" id="2.60.40.1120">
    <property type="entry name" value="Carboxypeptidase-like, regulatory domain"/>
    <property type="match status" value="1"/>
</dbReference>
<dbReference type="Proteomes" id="UP000290545">
    <property type="component" value="Unassembled WGS sequence"/>
</dbReference>
<gene>
    <name evidence="6" type="ORF">ESB13_00750</name>
</gene>
<dbReference type="InterPro" id="IPR036942">
    <property type="entry name" value="Beta-barrel_TonB_sf"/>
</dbReference>
<dbReference type="RefSeq" id="WP_129001138.1">
    <property type="nucleotide sequence ID" value="NZ_SDHZ01000001.1"/>
</dbReference>
<proteinExistence type="predicted"/>
<evidence type="ECO:0000313" key="6">
    <source>
        <dbReference type="EMBL" id="RXK85386.1"/>
    </source>
</evidence>
<dbReference type="SUPFAM" id="SSF56935">
    <property type="entry name" value="Porins"/>
    <property type="match status" value="1"/>
</dbReference>
<name>A0A4V1MAC4_9BACT</name>
<evidence type="ECO:0000259" key="5">
    <source>
        <dbReference type="Pfam" id="PF25183"/>
    </source>
</evidence>
<feature type="signal peptide" evidence="4">
    <location>
        <begin position="1"/>
        <end position="23"/>
    </location>
</feature>
<dbReference type="GO" id="GO:0009279">
    <property type="term" value="C:cell outer membrane"/>
    <property type="evidence" value="ECO:0007669"/>
    <property type="project" value="UniProtKB-SubCell"/>
</dbReference>
<dbReference type="Pfam" id="PF25183">
    <property type="entry name" value="OMP_b-brl_4"/>
    <property type="match status" value="1"/>
</dbReference>
<keyword evidence="4" id="KW-0732">Signal</keyword>
<keyword evidence="6" id="KW-0675">Receptor</keyword>
<comment type="subcellular location">
    <subcellularLocation>
        <location evidence="1">Cell outer membrane</location>
    </subcellularLocation>
</comment>
<protein>
    <submittedName>
        <fullName evidence="6">TonB-dependent receptor</fullName>
    </submittedName>
</protein>
<reference evidence="6 7" key="1">
    <citation type="submission" date="2019-01" db="EMBL/GenBank/DDBJ databases">
        <title>Filimonas sp. strain TTM-71.</title>
        <authorList>
            <person name="Chen W.-M."/>
        </authorList>
    </citation>
    <scope>NUCLEOTIDE SEQUENCE [LARGE SCALE GENOMIC DNA]</scope>
    <source>
        <strain evidence="6 7">TTM-71</strain>
    </source>
</reference>
<dbReference type="AlphaFoldDB" id="A0A4V1MAC4"/>
<comment type="caution">
    <text evidence="6">The sequence shown here is derived from an EMBL/GenBank/DDBJ whole genome shotgun (WGS) entry which is preliminary data.</text>
</comment>
<evidence type="ECO:0000256" key="4">
    <source>
        <dbReference type="SAM" id="SignalP"/>
    </source>
</evidence>